<dbReference type="SMART" id="SM00225">
    <property type="entry name" value="BTB"/>
    <property type="match status" value="1"/>
</dbReference>
<keyword evidence="6" id="KW-1185">Reference proteome</keyword>
<dbReference type="Pfam" id="PF00651">
    <property type="entry name" value="BTB"/>
    <property type="match status" value="1"/>
</dbReference>
<dbReference type="SUPFAM" id="SSF50965">
    <property type="entry name" value="Galactose oxidase, central domain"/>
    <property type="match status" value="1"/>
</dbReference>
<dbReference type="Pfam" id="PF07707">
    <property type="entry name" value="BACK"/>
    <property type="match status" value="1"/>
</dbReference>
<name>A0ABY7F4W8_MYAAR</name>
<organism evidence="5 6">
    <name type="scientific">Mya arenaria</name>
    <name type="common">Soft-shell clam</name>
    <dbReference type="NCBI Taxonomy" id="6604"/>
    <lineage>
        <taxon>Eukaryota</taxon>
        <taxon>Metazoa</taxon>
        <taxon>Spiralia</taxon>
        <taxon>Lophotrochozoa</taxon>
        <taxon>Mollusca</taxon>
        <taxon>Bivalvia</taxon>
        <taxon>Autobranchia</taxon>
        <taxon>Heteroconchia</taxon>
        <taxon>Euheterodonta</taxon>
        <taxon>Imparidentia</taxon>
        <taxon>Neoheterodontei</taxon>
        <taxon>Myida</taxon>
        <taxon>Myoidea</taxon>
        <taxon>Myidae</taxon>
        <taxon>Mya</taxon>
    </lineage>
</organism>
<dbReference type="InterPro" id="IPR011705">
    <property type="entry name" value="BACK"/>
</dbReference>
<feature type="region of interest" description="Disordered" evidence="3">
    <location>
        <begin position="616"/>
        <end position="648"/>
    </location>
</feature>
<feature type="compositionally biased region" description="Low complexity" evidence="3">
    <location>
        <begin position="626"/>
        <end position="636"/>
    </location>
</feature>
<accession>A0ABY7F4W8</accession>
<feature type="compositionally biased region" description="Acidic residues" evidence="3">
    <location>
        <begin position="637"/>
        <end position="648"/>
    </location>
</feature>
<evidence type="ECO:0000256" key="1">
    <source>
        <dbReference type="ARBA" id="ARBA00022441"/>
    </source>
</evidence>
<evidence type="ECO:0000313" key="6">
    <source>
        <dbReference type="Proteomes" id="UP001164746"/>
    </source>
</evidence>
<keyword evidence="2" id="KW-0677">Repeat</keyword>
<dbReference type="Gene3D" id="3.30.710.10">
    <property type="entry name" value="Potassium Channel Kv1.1, Chain A"/>
    <property type="match status" value="1"/>
</dbReference>
<sequence>MSVELQSKAPPAPSKVDNSIVMNQTVMEQLYKQSLEESDFCDITVSFGEGDHQRSMKAHSCVLVHSPYFQSMYRCGLREKQHGEVHIGIGKPEFVEMVLLYLYTGRIVIDYSTIKDLLEVVDYLQIDSLKVDCRRYLYDVELTVENCVSISNIASLYNLKPSPDVLNFIKAHLPYVLNQSESLLMLPDLVTAFLSDPTLSYVPREDLFNFLIKWIEFDSEKRTKNFESMFSALDLTYMTLPFLKRVVKSCKFVISSPKCFGKYSEAEQMLLNEDVDIYPTTDVFFLAWENDSNELAVDLYSIKENRWMPFPPLSGVKQESDIVCTLNCKGDELYAFKIFLEVDDPHPDGVMEFFKLNLQSKQWSTHYVKIADNDDLKSEMCIGGVLAIKETNEICLLITVYGNRRYHAVAYSIYYDDEMTHIISQTKIFRPLDQYCHLGLSCCLAEDRYICVYIYNVGRECNKFFVRDIKSISTNREFYDCSTGSSKGTVIFPVGNKIYLWDILSSSNSLGVFCLEDQEWSELDISKLYTRTDDGRILGVGFVEDKIFALTEKMFYDSVANCFMFDFKFMKWMRLAQPPNPLFIAKDGCSVLFAKLPSKYIPCHVGCPHCKYAASIKPPSERSESPSESSEWSEASETNEWDWDEGSD</sequence>
<keyword evidence="1" id="KW-0880">Kelch repeat</keyword>
<dbReference type="InterPro" id="IPR011333">
    <property type="entry name" value="SKP1/BTB/POZ_sf"/>
</dbReference>
<dbReference type="SUPFAM" id="SSF54695">
    <property type="entry name" value="POZ domain"/>
    <property type="match status" value="1"/>
</dbReference>
<evidence type="ECO:0000256" key="2">
    <source>
        <dbReference type="ARBA" id="ARBA00022737"/>
    </source>
</evidence>
<dbReference type="PANTHER" id="PTHR24412">
    <property type="entry name" value="KELCH PROTEIN"/>
    <property type="match status" value="1"/>
</dbReference>
<evidence type="ECO:0000256" key="3">
    <source>
        <dbReference type="SAM" id="MobiDB-lite"/>
    </source>
</evidence>
<dbReference type="EMBL" id="CP111021">
    <property type="protein sequence ID" value="WAR16424.1"/>
    <property type="molecule type" value="Genomic_DNA"/>
</dbReference>
<feature type="domain" description="BTB" evidence="4">
    <location>
        <begin position="41"/>
        <end position="111"/>
    </location>
</feature>
<dbReference type="SMART" id="SM00875">
    <property type="entry name" value="BACK"/>
    <property type="match status" value="1"/>
</dbReference>
<dbReference type="InterPro" id="IPR000210">
    <property type="entry name" value="BTB/POZ_dom"/>
</dbReference>
<reference evidence="5" key="1">
    <citation type="submission" date="2022-11" db="EMBL/GenBank/DDBJ databases">
        <title>Centuries of genome instability and evolution in soft-shell clam transmissible cancer (bioRxiv).</title>
        <authorList>
            <person name="Hart S.F.M."/>
            <person name="Yonemitsu M.A."/>
            <person name="Giersch R.M."/>
            <person name="Beal B.F."/>
            <person name="Arriagada G."/>
            <person name="Davis B.W."/>
            <person name="Ostrander E.A."/>
            <person name="Goff S.P."/>
            <person name="Metzger M.J."/>
        </authorList>
    </citation>
    <scope>NUCLEOTIDE SEQUENCE</scope>
    <source>
        <strain evidence="5">MELC-2E11</strain>
        <tissue evidence="5">Siphon/mantle</tissue>
    </source>
</reference>
<gene>
    <name evidence="5" type="ORF">MAR_031018</name>
</gene>
<dbReference type="CDD" id="cd18186">
    <property type="entry name" value="BTB_POZ_ZBTB_KLHL-like"/>
    <property type="match status" value="1"/>
</dbReference>
<dbReference type="InterPro" id="IPR011043">
    <property type="entry name" value="Gal_Oxase/kelch_b-propeller"/>
</dbReference>
<dbReference type="PANTHER" id="PTHR24412:SF420">
    <property type="entry name" value="KELCH-LIKE PROTEIN 11"/>
    <property type="match status" value="1"/>
</dbReference>
<evidence type="ECO:0000259" key="4">
    <source>
        <dbReference type="PROSITE" id="PS50097"/>
    </source>
</evidence>
<dbReference type="PROSITE" id="PS50097">
    <property type="entry name" value="BTB"/>
    <property type="match status" value="1"/>
</dbReference>
<protein>
    <submittedName>
        <fullName evidence="5">KLH11-like protein</fullName>
    </submittedName>
</protein>
<dbReference type="Gene3D" id="1.25.40.420">
    <property type="match status" value="1"/>
</dbReference>
<proteinExistence type="predicted"/>
<dbReference type="Proteomes" id="UP001164746">
    <property type="component" value="Chromosome 10"/>
</dbReference>
<evidence type="ECO:0000313" key="5">
    <source>
        <dbReference type="EMBL" id="WAR16424.1"/>
    </source>
</evidence>